<dbReference type="AlphaFoldDB" id="A0A518CU34"/>
<sequence length="292" mass="34292">MTALSTLKYSVRTTCPRNMISWGTGLLWMLPVCWLLCAFGGASSAEAQEFSMYTKVYDDSLLDRPVVSRSLTMFHAGEVYDYLDGVGEVIIMQPIRKKFVILNLRSEIQTEISFAEIENMLQMADDETTNFLKKLANEPHDEQLYRRIRFYQEPHFSRSVDVQEKQLKLTSPYLTYSVNFHNDRPEEYVRKYLDFADWVKKLNYVRHPIDTSYRARVELNNRMRSIQALPLTIQLTANTGAGEVKLRSEHHIDWKLNQMHKEKINLWNQKIKSNETRSISIAQYQQNLHAQR</sequence>
<accession>A0A518CU34</accession>
<reference evidence="1 2" key="1">
    <citation type="submission" date="2019-02" db="EMBL/GenBank/DDBJ databases">
        <title>Deep-cultivation of Planctomycetes and their phenomic and genomic characterization uncovers novel biology.</title>
        <authorList>
            <person name="Wiegand S."/>
            <person name="Jogler M."/>
            <person name="Boedeker C."/>
            <person name="Pinto D."/>
            <person name="Vollmers J."/>
            <person name="Rivas-Marin E."/>
            <person name="Kohn T."/>
            <person name="Peeters S.H."/>
            <person name="Heuer A."/>
            <person name="Rast P."/>
            <person name="Oberbeckmann S."/>
            <person name="Bunk B."/>
            <person name="Jeske O."/>
            <person name="Meyerdierks A."/>
            <person name="Storesund J.E."/>
            <person name="Kallscheuer N."/>
            <person name="Luecker S."/>
            <person name="Lage O.M."/>
            <person name="Pohl T."/>
            <person name="Merkel B.J."/>
            <person name="Hornburger P."/>
            <person name="Mueller R.-W."/>
            <person name="Bruemmer F."/>
            <person name="Labrenz M."/>
            <person name="Spormann A.M."/>
            <person name="Op den Camp H."/>
            <person name="Overmann J."/>
            <person name="Amann R."/>
            <person name="Jetten M.S.M."/>
            <person name="Mascher T."/>
            <person name="Medema M.H."/>
            <person name="Devos D.P."/>
            <person name="Kaster A.-K."/>
            <person name="Ovreas L."/>
            <person name="Rohde M."/>
            <person name="Galperin M.Y."/>
            <person name="Jogler C."/>
        </authorList>
    </citation>
    <scope>NUCLEOTIDE SEQUENCE [LARGE SCALE GENOMIC DNA]</scope>
    <source>
        <strain evidence="1 2">Pla110</strain>
    </source>
</reference>
<dbReference type="RefSeq" id="WP_144999176.1">
    <property type="nucleotide sequence ID" value="NZ_CP036281.1"/>
</dbReference>
<protein>
    <recommendedName>
        <fullName evidence="3">DUF4412 domain-containing protein</fullName>
    </recommendedName>
</protein>
<dbReference type="KEGG" id="plon:Pla110_44990"/>
<keyword evidence="2" id="KW-1185">Reference proteome</keyword>
<dbReference type="Proteomes" id="UP000317178">
    <property type="component" value="Chromosome"/>
</dbReference>
<dbReference type="EMBL" id="CP036281">
    <property type="protein sequence ID" value="QDU82737.1"/>
    <property type="molecule type" value="Genomic_DNA"/>
</dbReference>
<organism evidence="1 2">
    <name type="scientific">Polystyrenella longa</name>
    <dbReference type="NCBI Taxonomy" id="2528007"/>
    <lineage>
        <taxon>Bacteria</taxon>
        <taxon>Pseudomonadati</taxon>
        <taxon>Planctomycetota</taxon>
        <taxon>Planctomycetia</taxon>
        <taxon>Planctomycetales</taxon>
        <taxon>Planctomycetaceae</taxon>
        <taxon>Polystyrenella</taxon>
    </lineage>
</organism>
<evidence type="ECO:0008006" key="3">
    <source>
        <dbReference type="Google" id="ProtNLM"/>
    </source>
</evidence>
<gene>
    <name evidence="1" type="ORF">Pla110_44990</name>
</gene>
<evidence type="ECO:0000313" key="1">
    <source>
        <dbReference type="EMBL" id="QDU82737.1"/>
    </source>
</evidence>
<name>A0A518CU34_9PLAN</name>
<proteinExistence type="predicted"/>
<dbReference type="OrthoDB" id="210719at2"/>
<evidence type="ECO:0000313" key="2">
    <source>
        <dbReference type="Proteomes" id="UP000317178"/>
    </source>
</evidence>